<accession>A0A803M0S9</accession>
<feature type="domain" description="Reverse transcriptase Ty1/copia-type" evidence="2">
    <location>
        <begin position="2"/>
        <end position="106"/>
    </location>
</feature>
<dbReference type="CDD" id="cd09272">
    <property type="entry name" value="RNase_HI_RT_Ty1"/>
    <property type="match status" value="1"/>
</dbReference>
<reference evidence="4" key="1">
    <citation type="journal article" date="2017" name="Nature">
        <title>The genome of Chenopodium quinoa.</title>
        <authorList>
            <person name="Jarvis D.E."/>
            <person name="Ho Y.S."/>
            <person name="Lightfoot D.J."/>
            <person name="Schmoeckel S.M."/>
            <person name="Li B."/>
            <person name="Borm T.J.A."/>
            <person name="Ohyanagi H."/>
            <person name="Mineta K."/>
            <person name="Michell C.T."/>
            <person name="Saber N."/>
            <person name="Kharbatia N.M."/>
            <person name="Rupper R.R."/>
            <person name="Sharp A.R."/>
            <person name="Dally N."/>
            <person name="Boughton B.A."/>
            <person name="Woo Y.H."/>
            <person name="Gao G."/>
            <person name="Schijlen E.G.W.M."/>
            <person name="Guo X."/>
            <person name="Momin A.A."/>
            <person name="Negrao S."/>
            <person name="Al-Babili S."/>
            <person name="Gehring C."/>
            <person name="Roessner U."/>
            <person name="Jung C."/>
            <person name="Murphy K."/>
            <person name="Arold S.T."/>
            <person name="Gojobori T."/>
            <person name="van der Linden C.G."/>
            <person name="van Loo E.N."/>
            <person name="Jellen E.N."/>
            <person name="Maughan P.J."/>
            <person name="Tester M."/>
        </authorList>
    </citation>
    <scope>NUCLEOTIDE SEQUENCE [LARGE SCALE GENOMIC DNA]</scope>
    <source>
        <strain evidence="4">cv. PI 614886</strain>
    </source>
</reference>
<reference evidence="4" key="2">
    <citation type="submission" date="2021-03" db="UniProtKB">
        <authorList>
            <consortium name="EnsemblPlants"/>
        </authorList>
    </citation>
    <scope>IDENTIFICATION</scope>
</reference>
<feature type="domain" description="hAT-like transposase RNase-H fold" evidence="3">
    <location>
        <begin position="406"/>
        <end position="472"/>
    </location>
</feature>
<dbReference type="SUPFAM" id="SSF56672">
    <property type="entry name" value="DNA/RNA polymerases"/>
    <property type="match status" value="1"/>
</dbReference>
<keyword evidence="5" id="KW-1185">Reference proteome</keyword>
<evidence type="ECO:0000313" key="5">
    <source>
        <dbReference type="Proteomes" id="UP000596660"/>
    </source>
</evidence>
<dbReference type="AlphaFoldDB" id="A0A803M0S9"/>
<evidence type="ECO:0000259" key="3">
    <source>
        <dbReference type="Pfam" id="PF14372"/>
    </source>
</evidence>
<feature type="compositionally biased region" description="Basic and acidic residues" evidence="1">
    <location>
        <begin position="480"/>
        <end position="493"/>
    </location>
</feature>
<evidence type="ECO:0000256" key="1">
    <source>
        <dbReference type="SAM" id="MobiDB-lite"/>
    </source>
</evidence>
<dbReference type="InterPro" id="IPR025525">
    <property type="entry name" value="hAT-like_transposase_RNase-H"/>
</dbReference>
<name>A0A803M0S9_CHEQI</name>
<dbReference type="Gramene" id="AUR62021561-RA">
    <property type="protein sequence ID" value="AUR62021561-RA:cds"/>
    <property type="gene ID" value="AUR62021561"/>
</dbReference>
<dbReference type="Pfam" id="PF14372">
    <property type="entry name" value="hAT-like_RNase-H"/>
    <property type="match status" value="1"/>
</dbReference>
<dbReference type="InterPro" id="IPR043502">
    <property type="entry name" value="DNA/RNA_pol_sf"/>
</dbReference>
<feature type="region of interest" description="Disordered" evidence="1">
    <location>
        <begin position="473"/>
        <end position="502"/>
    </location>
</feature>
<protein>
    <recommendedName>
        <fullName evidence="6">Reverse transcriptase Ty1/copia-type domain-containing protein</fullName>
    </recommendedName>
</protein>
<feature type="region of interest" description="Disordered" evidence="1">
    <location>
        <begin position="341"/>
        <end position="368"/>
    </location>
</feature>
<dbReference type="InterPro" id="IPR013103">
    <property type="entry name" value="RVT_2"/>
</dbReference>
<dbReference type="Pfam" id="PF07727">
    <property type="entry name" value="RVT_2"/>
    <property type="match status" value="1"/>
</dbReference>
<organism evidence="4 5">
    <name type="scientific">Chenopodium quinoa</name>
    <name type="common">Quinoa</name>
    <dbReference type="NCBI Taxonomy" id="63459"/>
    <lineage>
        <taxon>Eukaryota</taxon>
        <taxon>Viridiplantae</taxon>
        <taxon>Streptophyta</taxon>
        <taxon>Embryophyta</taxon>
        <taxon>Tracheophyta</taxon>
        <taxon>Spermatophyta</taxon>
        <taxon>Magnoliopsida</taxon>
        <taxon>eudicotyledons</taxon>
        <taxon>Gunneridae</taxon>
        <taxon>Pentapetalae</taxon>
        <taxon>Caryophyllales</taxon>
        <taxon>Chenopodiaceae</taxon>
        <taxon>Chenopodioideae</taxon>
        <taxon>Atripliceae</taxon>
        <taxon>Chenopodium</taxon>
    </lineage>
</organism>
<dbReference type="PANTHER" id="PTHR11439:SF482">
    <property type="entry name" value="GAG-PRE-INTEGRASE DOMAIN-CONTAINING PROTEIN"/>
    <property type="match status" value="1"/>
</dbReference>
<evidence type="ECO:0008006" key="6">
    <source>
        <dbReference type="Google" id="ProtNLM"/>
    </source>
</evidence>
<evidence type="ECO:0000313" key="4">
    <source>
        <dbReference type="EnsemblPlants" id="AUR62021561-RA:cds"/>
    </source>
</evidence>
<sequence>MKKFGYTQSNSDHTLFLKRVRDKITCLIIYVDDMIITGNDEGEITDLKGKLFKEFEMKDLGTLKYFLGIEVLRSQHGIFIHQRKYILDLLAETRMLDCRPAETPIVTNHGLQTLEGAKLAKKEQYQKIVGKLIYLAHTRPDIAYAVGVVRRFMHLPQVQHMTAVMRILRYLKGTSSTGIYFARNDHLDLIAYTDADWAGDRDGRKSTSGYFTLVGGNLVTWRTKKQKVVALSSVEAEFRGIAKGITEILWIRILMNELGFSQKTTCKLFCDNKAAISISKNPVLELLGIEFGLGIEGVLTSRELFSRAKIELLKKKRSKFRSQRLKVQLALRPMATNVGSVLDQPQSKHETNQVSQNQKKEEGAKRKRMKERSEVWEHFVKEDLPSGRQATCKYYGMSYKCGAKKKRMKEKYEKYWGDPGKINLLIFIDIVLDPYYKLDYVEWMITEIYDPIVASKLVKNVKEALNALYEEYSVSSSNDVNREEVSSSKDDKTPLSPKYKKD</sequence>
<dbReference type="PANTHER" id="PTHR11439">
    <property type="entry name" value="GAG-POL-RELATED RETROTRANSPOSON"/>
    <property type="match status" value="1"/>
</dbReference>
<proteinExistence type="predicted"/>
<evidence type="ECO:0000259" key="2">
    <source>
        <dbReference type="Pfam" id="PF07727"/>
    </source>
</evidence>
<dbReference type="Proteomes" id="UP000596660">
    <property type="component" value="Unplaced"/>
</dbReference>
<dbReference type="EnsemblPlants" id="AUR62021561-RA">
    <property type="protein sequence ID" value="AUR62021561-RA:cds"/>
    <property type="gene ID" value="AUR62021561"/>
</dbReference>
<dbReference type="GO" id="GO:0003677">
    <property type="term" value="F:DNA binding"/>
    <property type="evidence" value="ECO:0007669"/>
    <property type="project" value="InterPro"/>
</dbReference>